<reference evidence="9 10" key="1">
    <citation type="submission" date="2019-03" db="EMBL/GenBank/DDBJ databases">
        <title>Genomic Encyclopedia of Type Strains, Phase IV (KMG-IV): sequencing the most valuable type-strain genomes for metagenomic binning, comparative biology and taxonomic classification.</title>
        <authorList>
            <person name="Goeker M."/>
        </authorList>
    </citation>
    <scope>NUCLEOTIDE SEQUENCE [LARGE SCALE GENOMIC DNA]</scope>
    <source>
        <strain evidence="9 10">DSM 23802</strain>
    </source>
</reference>
<dbReference type="AlphaFoldDB" id="A0A4R3KJT0"/>
<feature type="transmembrane region" description="Helical" evidence="7">
    <location>
        <begin position="12"/>
        <end position="30"/>
    </location>
</feature>
<keyword evidence="5 7" id="KW-1133">Transmembrane helix</keyword>
<feature type="transmembrane region" description="Helical" evidence="7">
    <location>
        <begin position="101"/>
        <end position="120"/>
    </location>
</feature>
<feature type="domain" description="ABC transmembrane type-1" evidence="8">
    <location>
        <begin position="95"/>
        <end position="292"/>
    </location>
</feature>
<dbReference type="InterPro" id="IPR045621">
    <property type="entry name" value="BPD_transp_1_N"/>
</dbReference>
<dbReference type="Proteomes" id="UP000295788">
    <property type="component" value="Unassembled WGS sequence"/>
</dbReference>
<keyword evidence="6 7" id="KW-0472">Membrane</keyword>
<dbReference type="PANTHER" id="PTHR30465:SF93">
    <property type="entry name" value="OLIGOPEPTIDE TRANSPORT SYSTEM PERMEASE PROTEIN OPPB"/>
    <property type="match status" value="1"/>
</dbReference>
<accession>A0A4R3KJT0</accession>
<evidence type="ECO:0000256" key="5">
    <source>
        <dbReference type="ARBA" id="ARBA00022989"/>
    </source>
</evidence>
<protein>
    <submittedName>
        <fullName evidence="9">Peptide/nickel transport system permease protein/oligopeptide transport system permease protein</fullName>
    </submittedName>
</protein>
<dbReference type="GO" id="GO:0055085">
    <property type="term" value="P:transmembrane transport"/>
    <property type="evidence" value="ECO:0007669"/>
    <property type="project" value="InterPro"/>
</dbReference>
<comment type="subcellular location">
    <subcellularLocation>
        <location evidence="1 7">Cell membrane</location>
        <topology evidence="1 7">Multi-pass membrane protein</topology>
    </subcellularLocation>
</comment>
<evidence type="ECO:0000256" key="3">
    <source>
        <dbReference type="ARBA" id="ARBA00022475"/>
    </source>
</evidence>
<evidence type="ECO:0000313" key="10">
    <source>
        <dbReference type="Proteomes" id="UP000295788"/>
    </source>
</evidence>
<dbReference type="GO" id="GO:0005886">
    <property type="term" value="C:plasma membrane"/>
    <property type="evidence" value="ECO:0007669"/>
    <property type="project" value="UniProtKB-SubCell"/>
</dbReference>
<comment type="similarity">
    <text evidence="7">Belongs to the binding-protein-dependent transport system permease family.</text>
</comment>
<feature type="transmembrane region" description="Helical" evidence="7">
    <location>
        <begin position="164"/>
        <end position="188"/>
    </location>
</feature>
<dbReference type="InterPro" id="IPR000515">
    <property type="entry name" value="MetI-like"/>
</dbReference>
<keyword evidence="10" id="KW-1185">Reference proteome</keyword>
<evidence type="ECO:0000256" key="6">
    <source>
        <dbReference type="ARBA" id="ARBA00023136"/>
    </source>
</evidence>
<evidence type="ECO:0000256" key="2">
    <source>
        <dbReference type="ARBA" id="ARBA00022448"/>
    </source>
</evidence>
<feature type="transmembrane region" description="Helical" evidence="7">
    <location>
        <begin position="227"/>
        <end position="253"/>
    </location>
</feature>
<dbReference type="Pfam" id="PF19300">
    <property type="entry name" value="BPD_transp_1_N"/>
    <property type="match status" value="1"/>
</dbReference>
<dbReference type="RefSeq" id="WP_132767512.1">
    <property type="nucleotide sequence ID" value="NZ_SMAB01000004.1"/>
</dbReference>
<keyword evidence="4 7" id="KW-0812">Transmembrane</keyword>
<dbReference type="InterPro" id="IPR035906">
    <property type="entry name" value="MetI-like_sf"/>
</dbReference>
<sequence length="310" mass="34215">MLRYVLQRLTMLLVTLWVVITLTFILMHAIPGDPFTSEKKLPESTIQNLKAFYGLDKPLPVQYVNYLKNIVVHQDFGPSFKSKTLTVNDYIANNFPVSAQLGIQSLLIALVFGLTLGVIASLRHNTALDYTAMIIAVLGVSVPNIVLAPILINIFAVKLKWFPIAMWGTFAHTVLPSIALGAHSMAVIARLMRSNMLEVLNQDYIRTARSKGLSSFVVVWRHTIRNAILPVITILGPLAATLLTGTFVVEQIFGIPGLGKYFVQSVSDRDYPMILGTTIFYSAILITANFLVDIAYGLIDPRIKIGAKGE</sequence>
<organism evidence="9 10">
    <name type="scientific">Tepidibacillus fermentans</name>
    <dbReference type="NCBI Taxonomy" id="1281767"/>
    <lineage>
        <taxon>Bacteria</taxon>
        <taxon>Bacillati</taxon>
        <taxon>Bacillota</taxon>
        <taxon>Bacilli</taxon>
        <taxon>Bacillales</taxon>
        <taxon>Bacillaceae</taxon>
        <taxon>Tepidibacillus</taxon>
    </lineage>
</organism>
<dbReference type="SUPFAM" id="SSF161098">
    <property type="entry name" value="MetI-like"/>
    <property type="match status" value="1"/>
</dbReference>
<dbReference type="PANTHER" id="PTHR30465">
    <property type="entry name" value="INNER MEMBRANE ABC TRANSPORTER"/>
    <property type="match status" value="1"/>
</dbReference>
<comment type="caution">
    <text evidence="9">The sequence shown here is derived from an EMBL/GenBank/DDBJ whole genome shotgun (WGS) entry which is preliminary data.</text>
</comment>
<dbReference type="OrthoDB" id="9773683at2"/>
<gene>
    <name evidence="9" type="ORF">EDD72_104127</name>
</gene>
<evidence type="ECO:0000259" key="8">
    <source>
        <dbReference type="PROSITE" id="PS50928"/>
    </source>
</evidence>
<name>A0A4R3KJT0_9BACI</name>
<feature type="transmembrane region" description="Helical" evidence="7">
    <location>
        <begin position="132"/>
        <end position="152"/>
    </location>
</feature>
<dbReference type="CDD" id="cd06261">
    <property type="entry name" value="TM_PBP2"/>
    <property type="match status" value="1"/>
</dbReference>
<evidence type="ECO:0000313" key="9">
    <source>
        <dbReference type="EMBL" id="TCS83572.1"/>
    </source>
</evidence>
<evidence type="ECO:0000256" key="4">
    <source>
        <dbReference type="ARBA" id="ARBA00022692"/>
    </source>
</evidence>
<dbReference type="Gene3D" id="1.10.3720.10">
    <property type="entry name" value="MetI-like"/>
    <property type="match status" value="1"/>
</dbReference>
<dbReference type="Pfam" id="PF00528">
    <property type="entry name" value="BPD_transp_1"/>
    <property type="match status" value="1"/>
</dbReference>
<proteinExistence type="inferred from homology"/>
<dbReference type="PROSITE" id="PS50928">
    <property type="entry name" value="ABC_TM1"/>
    <property type="match status" value="1"/>
</dbReference>
<feature type="transmembrane region" description="Helical" evidence="7">
    <location>
        <begin position="273"/>
        <end position="299"/>
    </location>
</feature>
<keyword evidence="2 7" id="KW-0813">Transport</keyword>
<dbReference type="EMBL" id="SMAB01000004">
    <property type="protein sequence ID" value="TCS83572.1"/>
    <property type="molecule type" value="Genomic_DNA"/>
</dbReference>
<evidence type="ECO:0000256" key="1">
    <source>
        <dbReference type="ARBA" id="ARBA00004651"/>
    </source>
</evidence>
<evidence type="ECO:0000256" key="7">
    <source>
        <dbReference type="RuleBase" id="RU363032"/>
    </source>
</evidence>
<keyword evidence="3" id="KW-1003">Cell membrane</keyword>